<evidence type="ECO:0000259" key="11">
    <source>
        <dbReference type="PROSITE" id="PS50157"/>
    </source>
</evidence>
<sequence>LGFKGLGAFCTLERVTSMNLKNVMAEPLATYQNFSAVLTLVLLSVFFFGWLMVGTGGFCVRLYRCRFPIGLHLLASSAPLKWKRRREFGQHSVFWKFAIEYLEIGKTEGEFCDSEPAKLCECCEKTVDSISELYLELLGLELRISWKVGELGKLLQSSKSEGKTFYDDDDDHPFKKALAMKCHQKGKARQVFEHERGSIPHVKKTKEEMESVEEEMENVEEDMENVEEESDYDPGTESNVDESPSEDDEGGEKNASLVKKCEHCGTLLKNKKGLWAHLQRHELKLDLERRFPCPLCPNSFFKLRQSVDIHLSSIHKEPGLKTKMFLETHAKSSQDEEKAEFTCAHCSKNYSNVASFYAHVRDTHKPFPCSYCNETLLGSHAHNAHMLESHPCPTCSKCFPPNQG</sequence>
<reference evidence="12 13" key="1">
    <citation type="journal article" date="2016" name="Genome Biol. Evol.">
        <title>Gene Family Evolution Reflects Adaptation to Soil Environmental Stressors in the Genome of the Collembolan Orchesella cincta.</title>
        <authorList>
            <person name="Faddeeva-Vakhrusheva A."/>
            <person name="Derks M.F."/>
            <person name="Anvar S.Y."/>
            <person name="Agamennone V."/>
            <person name="Suring W."/>
            <person name="Smit S."/>
            <person name="van Straalen N.M."/>
            <person name="Roelofs D."/>
        </authorList>
    </citation>
    <scope>NUCLEOTIDE SEQUENCE [LARGE SCALE GENOMIC DNA]</scope>
    <source>
        <tissue evidence="12">Mixed pool</tissue>
    </source>
</reference>
<evidence type="ECO:0000256" key="7">
    <source>
        <dbReference type="ARBA" id="ARBA00037948"/>
    </source>
</evidence>
<dbReference type="InterPro" id="IPR050527">
    <property type="entry name" value="Snail/Krueppel_Znf"/>
</dbReference>
<dbReference type="GO" id="GO:0000978">
    <property type="term" value="F:RNA polymerase II cis-regulatory region sequence-specific DNA binding"/>
    <property type="evidence" value="ECO:0007669"/>
    <property type="project" value="TreeGrafter"/>
</dbReference>
<evidence type="ECO:0000256" key="3">
    <source>
        <dbReference type="ARBA" id="ARBA00022737"/>
    </source>
</evidence>
<dbReference type="STRING" id="48709.A0A1D2M4C4"/>
<dbReference type="Proteomes" id="UP000094527">
    <property type="component" value="Unassembled WGS sequence"/>
</dbReference>
<feature type="compositionally biased region" description="Acidic residues" evidence="9">
    <location>
        <begin position="210"/>
        <end position="250"/>
    </location>
</feature>
<evidence type="ECO:0000256" key="1">
    <source>
        <dbReference type="ARBA" id="ARBA00004123"/>
    </source>
</evidence>
<comment type="caution">
    <text evidence="12">The sequence shown here is derived from an EMBL/GenBank/DDBJ whole genome shotgun (WGS) entry which is preliminary data.</text>
</comment>
<accession>A0A1D2M4C4</accession>
<keyword evidence="10" id="KW-0812">Transmembrane</keyword>
<evidence type="ECO:0000256" key="6">
    <source>
        <dbReference type="ARBA" id="ARBA00023242"/>
    </source>
</evidence>
<dbReference type="PANTHER" id="PTHR24388">
    <property type="entry name" value="ZINC FINGER PROTEIN"/>
    <property type="match status" value="1"/>
</dbReference>
<dbReference type="PROSITE" id="PS50157">
    <property type="entry name" value="ZINC_FINGER_C2H2_2"/>
    <property type="match status" value="1"/>
</dbReference>
<feature type="non-terminal residue" evidence="12">
    <location>
        <position position="1"/>
    </location>
</feature>
<dbReference type="GO" id="GO:0000981">
    <property type="term" value="F:DNA-binding transcription factor activity, RNA polymerase II-specific"/>
    <property type="evidence" value="ECO:0007669"/>
    <property type="project" value="TreeGrafter"/>
</dbReference>
<keyword evidence="6" id="KW-0539">Nucleus</keyword>
<keyword evidence="5" id="KW-0862">Zinc</keyword>
<feature type="domain" description="C2H2-type" evidence="11">
    <location>
        <begin position="341"/>
        <end position="364"/>
    </location>
</feature>
<keyword evidence="13" id="KW-1185">Reference proteome</keyword>
<evidence type="ECO:0000256" key="2">
    <source>
        <dbReference type="ARBA" id="ARBA00022723"/>
    </source>
</evidence>
<evidence type="ECO:0000256" key="10">
    <source>
        <dbReference type="SAM" id="Phobius"/>
    </source>
</evidence>
<comment type="similarity">
    <text evidence="7">Belongs to the snail C2H2-type zinc-finger protein family.</text>
</comment>
<dbReference type="AlphaFoldDB" id="A0A1D2M4C4"/>
<dbReference type="OrthoDB" id="6105938at2759"/>
<keyword evidence="4 8" id="KW-0863">Zinc-finger</keyword>
<keyword evidence="10" id="KW-1133">Transmembrane helix</keyword>
<proteinExistence type="inferred from homology"/>
<evidence type="ECO:0000256" key="8">
    <source>
        <dbReference type="PROSITE-ProRule" id="PRU00042"/>
    </source>
</evidence>
<dbReference type="InterPro" id="IPR013087">
    <property type="entry name" value="Znf_C2H2_type"/>
</dbReference>
<dbReference type="GO" id="GO:0008270">
    <property type="term" value="F:zinc ion binding"/>
    <property type="evidence" value="ECO:0007669"/>
    <property type="project" value="UniProtKB-KW"/>
</dbReference>
<dbReference type="EMBL" id="LJIJ01004675">
    <property type="protein sequence ID" value="ODM87794.1"/>
    <property type="molecule type" value="Genomic_DNA"/>
</dbReference>
<evidence type="ECO:0000313" key="13">
    <source>
        <dbReference type="Proteomes" id="UP000094527"/>
    </source>
</evidence>
<dbReference type="GO" id="GO:0005634">
    <property type="term" value="C:nucleus"/>
    <property type="evidence" value="ECO:0007669"/>
    <property type="project" value="UniProtKB-SubCell"/>
</dbReference>
<dbReference type="PROSITE" id="PS00028">
    <property type="entry name" value="ZINC_FINGER_C2H2_1"/>
    <property type="match status" value="2"/>
</dbReference>
<keyword evidence="2" id="KW-0479">Metal-binding</keyword>
<protein>
    <submittedName>
        <fullName evidence="12">PR domain zinc finger protein 14</fullName>
    </submittedName>
</protein>
<evidence type="ECO:0000256" key="5">
    <source>
        <dbReference type="ARBA" id="ARBA00022833"/>
    </source>
</evidence>
<evidence type="ECO:0000256" key="9">
    <source>
        <dbReference type="SAM" id="MobiDB-lite"/>
    </source>
</evidence>
<gene>
    <name evidence="12" type="ORF">Ocin01_18889</name>
</gene>
<dbReference type="PANTHER" id="PTHR24388:SF54">
    <property type="entry name" value="PROTEIN ESCARGOT"/>
    <property type="match status" value="1"/>
</dbReference>
<evidence type="ECO:0000313" key="12">
    <source>
        <dbReference type="EMBL" id="ODM87794.1"/>
    </source>
</evidence>
<dbReference type="Gene3D" id="3.30.160.60">
    <property type="entry name" value="Classic Zinc Finger"/>
    <property type="match status" value="2"/>
</dbReference>
<feature type="transmembrane region" description="Helical" evidence="10">
    <location>
        <begin position="34"/>
        <end position="60"/>
    </location>
</feature>
<keyword evidence="10" id="KW-0472">Membrane</keyword>
<keyword evidence="3" id="KW-0677">Repeat</keyword>
<name>A0A1D2M4C4_ORCCI</name>
<dbReference type="SMART" id="SM00355">
    <property type="entry name" value="ZnF_C2H2"/>
    <property type="match status" value="4"/>
</dbReference>
<comment type="subcellular location">
    <subcellularLocation>
        <location evidence="1">Nucleus</location>
    </subcellularLocation>
</comment>
<feature type="region of interest" description="Disordered" evidence="9">
    <location>
        <begin position="192"/>
        <end position="254"/>
    </location>
</feature>
<evidence type="ECO:0000256" key="4">
    <source>
        <dbReference type="ARBA" id="ARBA00022771"/>
    </source>
</evidence>
<organism evidence="12 13">
    <name type="scientific">Orchesella cincta</name>
    <name type="common">Springtail</name>
    <name type="synonym">Podura cincta</name>
    <dbReference type="NCBI Taxonomy" id="48709"/>
    <lineage>
        <taxon>Eukaryota</taxon>
        <taxon>Metazoa</taxon>
        <taxon>Ecdysozoa</taxon>
        <taxon>Arthropoda</taxon>
        <taxon>Hexapoda</taxon>
        <taxon>Collembola</taxon>
        <taxon>Entomobryomorpha</taxon>
        <taxon>Entomobryoidea</taxon>
        <taxon>Orchesellidae</taxon>
        <taxon>Orchesellinae</taxon>
        <taxon>Orchesella</taxon>
    </lineage>
</organism>